<dbReference type="InterPro" id="IPR027463">
    <property type="entry name" value="AcrB_DN_DC_subdom"/>
</dbReference>
<feature type="transmembrane region" description="Helical" evidence="9">
    <location>
        <begin position="340"/>
        <end position="359"/>
    </location>
</feature>
<dbReference type="SUPFAM" id="SSF82693">
    <property type="entry name" value="Multidrug efflux transporter AcrB pore domain, PN1, PN2, PC1 and PC2 subdomains"/>
    <property type="match status" value="3"/>
</dbReference>
<feature type="transmembrane region" description="Helical" evidence="9">
    <location>
        <begin position="969"/>
        <end position="989"/>
    </location>
</feature>
<dbReference type="Gene3D" id="3.30.70.1320">
    <property type="entry name" value="Multidrug efflux transporter AcrB pore domain like"/>
    <property type="match status" value="1"/>
</dbReference>
<comment type="subcellular location">
    <subcellularLocation>
        <location evidence="1 9">Cell inner membrane</location>
        <topology evidence="1 9">Multi-pass membrane protein</topology>
    </subcellularLocation>
</comment>
<dbReference type="Gene3D" id="3.30.2090.10">
    <property type="entry name" value="Multidrug efflux transporter AcrB TolC docking domain, DN and DC subdomains"/>
    <property type="match status" value="2"/>
</dbReference>
<dbReference type="PRINTS" id="PR00702">
    <property type="entry name" value="ACRIFLAVINRP"/>
</dbReference>
<feature type="transmembrane region" description="Helical" evidence="9">
    <location>
        <begin position="434"/>
        <end position="458"/>
    </location>
</feature>
<evidence type="ECO:0000256" key="8">
    <source>
        <dbReference type="ARBA" id="ARBA00023136"/>
    </source>
</evidence>
<dbReference type="Gene3D" id="1.20.1640.10">
    <property type="entry name" value="Multidrug efflux transporter AcrB transmembrane domain"/>
    <property type="match status" value="2"/>
</dbReference>
<reference evidence="10 11" key="1">
    <citation type="submission" date="2024-06" db="EMBL/GenBank/DDBJ databases">
        <title>Genomic Encyclopedia of Type Strains, Phase IV (KMG-IV): sequencing the most valuable type-strain genomes for metagenomic binning, comparative biology and taxonomic classification.</title>
        <authorList>
            <person name="Goeker M."/>
        </authorList>
    </citation>
    <scope>NUCLEOTIDE SEQUENCE [LARGE SCALE GENOMIC DNA]</scope>
    <source>
        <strain evidence="10 11">DSM 21331</strain>
    </source>
</reference>
<dbReference type="Pfam" id="PF00873">
    <property type="entry name" value="ACR_tran"/>
    <property type="match status" value="1"/>
</dbReference>
<evidence type="ECO:0000256" key="2">
    <source>
        <dbReference type="ARBA" id="ARBA00010942"/>
    </source>
</evidence>
<dbReference type="InterPro" id="IPR004764">
    <property type="entry name" value="MdtF-like"/>
</dbReference>
<feature type="transmembrane region" description="Helical" evidence="9">
    <location>
        <begin position="894"/>
        <end position="914"/>
    </location>
</feature>
<evidence type="ECO:0000313" key="11">
    <source>
        <dbReference type="Proteomes" id="UP001549145"/>
    </source>
</evidence>
<dbReference type="InterPro" id="IPR001036">
    <property type="entry name" value="Acrflvin-R"/>
</dbReference>
<gene>
    <name evidence="10" type="ORF">ABID43_001564</name>
</gene>
<feature type="transmembrane region" description="Helical" evidence="9">
    <location>
        <begin position="366"/>
        <end position="386"/>
    </location>
</feature>
<dbReference type="Gene3D" id="3.30.70.1430">
    <property type="entry name" value="Multidrug efflux transporter AcrB pore domain"/>
    <property type="match status" value="2"/>
</dbReference>
<feature type="transmembrane region" description="Helical" evidence="9">
    <location>
        <begin position="392"/>
        <end position="413"/>
    </location>
</feature>
<proteinExistence type="inferred from homology"/>
<dbReference type="Gene3D" id="3.30.70.1440">
    <property type="entry name" value="Multidrug efflux transporter AcrB pore domain"/>
    <property type="match status" value="1"/>
</dbReference>
<dbReference type="NCBIfam" id="TIGR00915">
    <property type="entry name" value="2A0602"/>
    <property type="match status" value="1"/>
</dbReference>
<dbReference type="SUPFAM" id="SSF82866">
    <property type="entry name" value="Multidrug efflux transporter AcrB transmembrane domain"/>
    <property type="match status" value="2"/>
</dbReference>
<feature type="transmembrane region" description="Helical" evidence="9">
    <location>
        <begin position="1001"/>
        <end position="1027"/>
    </location>
</feature>
<dbReference type="EMBL" id="JBEPMM010000003">
    <property type="protein sequence ID" value="MET3692033.1"/>
    <property type="molecule type" value="Genomic_DNA"/>
</dbReference>
<keyword evidence="8 9" id="KW-0472">Membrane</keyword>
<dbReference type="Proteomes" id="UP001549145">
    <property type="component" value="Unassembled WGS sequence"/>
</dbReference>
<evidence type="ECO:0000256" key="5">
    <source>
        <dbReference type="ARBA" id="ARBA00022519"/>
    </source>
</evidence>
<dbReference type="SUPFAM" id="SSF82714">
    <property type="entry name" value="Multidrug efflux transporter AcrB TolC docking domain, DN and DC subdomains"/>
    <property type="match status" value="2"/>
</dbReference>
<evidence type="ECO:0000256" key="4">
    <source>
        <dbReference type="ARBA" id="ARBA00022475"/>
    </source>
</evidence>
<organism evidence="10 11">
    <name type="scientific">Methylobacterium goesingense</name>
    <dbReference type="NCBI Taxonomy" id="243690"/>
    <lineage>
        <taxon>Bacteria</taxon>
        <taxon>Pseudomonadati</taxon>
        <taxon>Pseudomonadota</taxon>
        <taxon>Alphaproteobacteria</taxon>
        <taxon>Hyphomicrobiales</taxon>
        <taxon>Methylobacteriaceae</taxon>
        <taxon>Methylobacterium</taxon>
    </lineage>
</organism>
<feature type="transmembrane region" description="Helical" evidence="9">
    <location>
        <begin position="537"/>
        <end position="556"/>
    </location>
</feature>
<feature type="transmembrane region" description="Helical" evidence="9">
    <location>
        <begin position="868"/>
        <end position="887"/>
    </location>
</feature>
<dbReference type="PANTHER" id="PTHR32063:SF10">
    <property type="entry name" value="EFFLUX PUMP MEMBRANE TRANSPORTER"/>
    <property type="match status" value="1"/>
</dbReference>
<evidence type="ECO:0000256" key="7">
    <source>
        <dbReference type="ARBA" id="ARBA00022989"/>
    </source>
</evidence>
<feature type="transmembrane region" description="Helical" evidence="9">
    <location>
        <begin position="470"/>
        <end position="497"/>
    </location>
</feature>
<evidence type="ECO:0000256" key="1">
    <source>
        <dbReference type="ARBA" id="ARBA00004429"/>
    </source>
</evidence>
<comment type="caution">
    <text evidence="10">The sequence shown here is derived from an EMBL/GenBank/DDBJ whole genome shotgun (WGS) entry which is preliminary data.</text>
</comment>
<comment type="similarity">
    <text evidence="2 9">Belongs to the resistance-nodulation-cell division (RND) (TC 2.A.6) family.</text>
</comment>
<evidence type="ECO:0000256" key="9">
    <source>
        <dbReference type="RuleBase" id="RU364070"/>
    </source>
</evidence>
<keyword evidence="6 9" id="KW-0812">Transmembrane</keyword>
<keyword evidence="3 9" id="KW-0813">Transport</keyword>
<dbReference type="NCBIfam" id="NF000282">
    <property type="entry name" value="RND_permease_1"/>
    <property type="match status" value="1"/>
</dbReference>
<protein>
    <recommendedName>
        <fullName evidence="9">Efflux pump membrane transporter</fullName>
    </recommendedName>
</protein>
<keyword evidence="7 9" id="KW-1133">Transmembrane helix</keyword>
<feature type="transmembrane region" description="Helical" evidence="9">
    <location>
        <begin position="920"/>
        <end position="944"/>
    </location>
</feature>
<keyword evidence="4" id="KW-1003">Cell membrane</keyword>
<dbReference type="RefSeq" id="WP_238278303.1">
    <property type="nucleotide sequence ID" value="NZ_BPQL01000034.1"/>
</dbReference>
<accession>A0ABV2L2G9</accession>
<feature type="transmembrane region" description="Helical" evidence="9">
    <location>
        <begin position="12"/>
        <end position="32"/>
    </location>
</feature>
<sequence>MTRFFIDRPIFAWAISLFIMLVGAISIAVLPISQYPDVAPVTIQVTATYPGAPPERLYDGVTRIIEEELNGIPGLMYFESTSDTSGTAQIMASFAPGSDASKATVAVQNRIKRIEARLPRAVTQQGVIVEEASTSFLQFVALSSRDGKMSDTDLGDLAARRVVGELRRVPGVGRATLFSSEKALRIWIDPVKLVGLNMTPGDVTAAVGAQNAQIASGIVGAQPAREGQRIAANVLVKGQLTTPREFGEIVLRANMDGSLVRLRDVAEVELAGQSYTMQTRLDGRPAAGIGIQLAPGGNALATATGVKAKIAQLAKTLPPNVAITVPYDTTPFVEVSIRQVLTTLAEAMALVFAVMFIFLQNVRYTLIPTIVVPVALLGTCGALLLAGFSINVLTMFGMVLAIGILVDDAIVVVENVERIMNEEGLAPRAATAKAMGQITGAIVGITLVLIAVFVPMAFFPGSVGVIYRQFAVSMATSIAFSAFLALSLTPALCATLLKQVEAGHAHAKGGVFGWFNRRFAAGTNAYRSGVGGMLRRPVRALLVYAVLVAALGWAYVRMPSSFLPVEDQGYVIVDAQTPPESSAERTLDVAKRIEEHFAREPGVDNQILLLGFGFSGQGQNAALAFVGLKPWQERGPNDGADAITARANAVLGALPDAIAMSLAPPAIDSLGNSSGFSFRLQDKGQQGYLALAAARDQLLAAASQSPVLQGVYVEGLPTAPQVELILDREKANALGVTFADINDTLSTSLGSAYVNDFPNQARMQRVIVQAVAGQRMKAEDLLDLNVRNAKGQMVPLQSFARIEWTMGPSQVVGFNGYPSIKFGGSAAPGYASGDAMAEMERLASKLGSGFDHAWTGQSLQEKLSGSQAVYLLALSLFCVFLCLAALYESWSIPLAVLLVVPTGVVGAIFAMLLRDMPNDVYFKVGLITVIGLTAKNAILIIEVAKDLVAQGRSVGDAALEACELRFRPIVMTSFAFILGVVPLAVATGASMNSQRAIGTGVLGGMITATVLAVFVTPLFYVLIASAFRGRPRATSPRAADETLSLPSNIDMTRGVR</sequence>
<evidence type="ECO:0000256" key="6">
    <source>
        <dbReference type="ARBA" id="ARBA00022692"/>
    </source>
</evidence>
<name>A0ABV2L2G9_9HYPH</name>
<evidence type="ECO:0000313" key="10">
    <source>
        <dbReference type="EMBL" id="MET3692033.1"/>
    </source>
</evidence>
<evidence type="ECO:0000256" key="3">
    <source>
        <dbReference type="ARBA" id="ARBA00022448"/>
    </source>
</evidence>
<keyword evidence="5 9" id="KW-0997">Cell inner membrane</keyword>
<keyword evidence="11" id="KW-1185">Reference proteome</keyword>
<dbReference type="PANTHER" id="PTHR32063">
    <property type="match status" value="1"/>
</dbReference>